<sequence length="88" mass="10505">MALLKNSPELEEIKEQYHQLWNSFLEREDEQVRGILTRAEFELMSEKGKLLHALRPFKTHLLWIIPISVIVVILVLYFLFLWVSLLVE</sequence>
<protein>
    <submittedName>
        <fullName evidence="2">Uncharacterized protein</fullName>
    </submittedName>
</protein>
<proteinExistence type="predicted"/>
<dbReference type="AlphaFoldDB" id="A0A839TNY1"/>
<comment type="caution">
    <text evidence="2">The sequence shown here is derived from an EMBL/GenBank/DDBJ whole genome shotgun (WGS) entry which is preliminary data.</text>
</comment>
<evidence type="ECO:0000313" key="2">
    <source>
        <dbReference type="EMBL" id="MBB3127069.1"/>
    </source>
</evidence>
<reference evidence="2 3" key="1">
    <citation type="submission" date="2020-08" db="EMBL/GenBank/DDBJ databases">
        <title>Genomic Encyclopedia of Type Strains, Phase III (KMG-III): the genomes of soil and plant-associated and newly described type strains.</title>
        <authorList>
            <person name="Whitman W."/>
        </authorList>
    </citation>
    <scope>NUCLEOTIDE SEQUENCE [LARGE SCALE GENOMIC DNA]</scope>
    <source>
        <strain evidence="2 3">CECT 5831</strain>
    </source>
</reference>
<gene>
    <name evidence="2" type="ORF">FHS19_001723</name>
</gene>
<keyword evidence="1" id="KW-1133">Transmembrane helix</keyword>
<accession>A0A839TNY1</accession>
<keyword evidence="1" id="KW-0812">Transmembrane</keyword>
<evidence type="ECO:0000313" key="3">
    <source>
        <dbReference type="Proteomes" id="UP000517523"/>
    </source>
</evidence>
<feature type="transmembrane region" description="Helical" evidence="1">
    <location>
        <begin position="61"/>
        <end position="85"/>
    </location>
</feature>
<evidence type="ECO:0000256" key="1">
    <source>
        <dbReference type="SAM" id="Phobius"/>
    </source>
</evidence>
<dbReference type="RefSeq" id="WP_183581250.1">
    <property type="nucleotide sequence ID" value="NZ_JACHXJ010000001.1"/>
</dbReference>
<keyword evidence="1" id="KW-0472">Membrane</keyword>
<dbReference type="Proteomes" id="UP000517523">
    <property type="component" value="Unassembled WGS sequence"/>
</dbReference>
<dbReference type="EMBL" id="JACHXJ010000001">
    <property type="protein sequence ID" value="MBB3127069.1"/>
    <property type="molecule type" value="Genomic_DNA"/>
</dbReference>
<organism evidence="2 3">
    <name type="scientific">Paenibacillus rhizosphaerae</name>
    <dbReference type="NCBI Taxonomy" id="297318"/>
    <lineage>
        <taxon>Bacteria</taxon>
        <taxon>Bacillati</taxon>
        <taxon>Bacillota</taxon>
        <taxon>Bacilli</taxon>
        <taxon>Bacillales</taxon>
        <taxon>Paenibacillaceae</taxon>
        <taxon>Paenibacillus</taxon>
    </lineage>
</organism>
<name>A0A839TNY1_9BACL</name>